<dbReference type="Gene3D" id="3.55.50.10">
    <property type="entry name" value="Baseplate protein-like domains"/>
    <property type="match status" value="1"/>
</dbReference>
<evidence type="ECO:0000313" key="5">
    <source>
        <dbReference type="EMBL" id="MFC5548434.1"/>
    </source>
</evidence>
<reference evidence="6" key="1">
    <citation type="journal article" date="2019" name="Int. J. Syst. Evol. Microbiol.">
        <title>The Global Catalogue of Microorganisms (GCM) 10K type strain sequencing project: providing services to taxonomists for standard genome sequencing and annotation.</title>
        <authorList>
            <consortium name="The Broad Institute Genomics Platform"/>
            <consortium name="The Broad Institute Genome Sequencing Center for Infectious Disease"/>
            <person name="Wu L."/>
            <person name="Ma J."/>
        </authorList>
    </citation>
    <scope>NUCLEOTIDE SEQUENCE [LARGE SCALE GENOMIC DNA]</scope>
    <source>
        <strain evidence="6">CGMCC 4.5798</strain>
    </source>
</reference>
<feature type="domain" description="Putative type VI secretion system Rhs element associated Vgr" evidence="4">
    <location>
        <begin position="523"/>
        <end position="626"/>
    </location>
</feature>
<dbReference type="NCBIfam" id="TIGR03361">
    <property type="entry name" value="VI_Rhs_Vgr"/>
    <property type="match status" value="1"/>
</dbReference>
<evidence type="ECO:0000259" key="4">
    <source>
        <dbReference type="Pfam" id="PF13296"/>
    </source>
</evidence>
<comment type="caution">
    <text evidence="5">The sequence shown here is derived from an EMBL/GenBank/DDBJ whole genome shotgun (WGS) entry which is preliminary data.</text>
</comment>
<dbReference type="InterPro" id="IPR037026">
    <property type="entry name" value="Vgr_OB-fold_dom_sf"/>
</dbReference>
<feature type="domain" description="Gp5/Type VI secretion system Vgr protein OB-fold" evidence="2">
    <location>
        <begin position="424"/>
        <end position="492"/>
    </location>
</feature>
<dbReference type="InterPro" id="IPR006531">
    <property type="entry name" value="Gp5/Vgr_OB"/>
</dbReference>
<evidence type="ECO:0000313" key="6">
    <source>
        <dbReference type="Proteomes" id="UP001596086"/>
    </source>
</evidence>
<dbReference type="Pfam" id="PF04717">
    <property type="entry name" value="Phage_base_V"/>
    <property type="match status" value="1"/>
</dbReference>
<gene>
    <name evidence="5" type="ORF">ACFPO9_07885</name>
</gene>
<organism evidence="5 6">
    <name type="scientific">Massilia aerilata</name>
    <dbReference type="NCBI Taxonomy" id="453817"/>
    <lineage>
        <taxon>Bacteria</taxon>
        <taxon>Pseudomonadati</taxon>
        <taxon>Pseudomonadota</taxon>
        <taxon>Betaproteobacteria</taxon>
        <taxon>Burkholderiales</taxon>
        <taxon>Oxalobacteraceae</taxon>
        <taxon>Telluria group</taxon>
        <taxon>Massilia</taxon>
    </lineage>
</organism>
<dbReference type="InterPro" id="IPR006533">
    <property type="entry name" value="T6SS_Vgr_RhsGE"/>
</dbReference>
<dbReference type="RefSeq" id="WP_379769178.1">
    <property type="nucleotide sequence ID" value="NZ_JBHSMZ010000004.1"/>
</dbReference>
<evidence type="ECO:0000256" key="1">
    <source>
        <dbReference type="ARBA" id="ARBA00005558"/>
    </source>
</evidence>
<dbReference type="SUPFAM" id="SSF69349">
    <property type="entry name" value="Phage fibre proteins"/>
    <property type="match status" value="1"/>
</dbReference>
<dbReference type="InterPro" id="IPR028244">
    <property type="entry name" value="T6SS_Rhs_Vgr_dom"/>
</dbReference>
<dbReference type="InterPro" id="IPR018769">
    <property type="entry name" value="VgrG2_DUF2345"/>
</dbReference>
<dbReference type="Pfam" id="PF10106">
    <property type="entry name" value="DUF2345"/>
    <property type="match status" value="1"/>
</dbReference>
<dbReference type="Gene3D" id="4.10.220.110">
    <property type="match status" value="1"/>
</dbReference>
<accession>A0ABW0RUD7</accession>
<proteinExistence type="inferred from homology"/>
<evidence type="ECO:0000259" key="3">
    <source>
        <dbReference type="Pfam" id="PF10106"/>
    </source>
</evidence>
<dbReference type="InterPro" id="IPR017847">
    <property type="entry name" value="T6SS_RhsGE_Vgr_subset"/>
</dbReference>
<comment type="similarity">
    <text evidence="1">Belongs to the VgrG protein family.</text>
</comment>
<dbReference type="SUPFAM" id="SSF69279">
    <property type="entry name" value="Phage tail proteins"/>
    <property type="match status" value="2"/>
</dbReference>
<dbReference type="Pfam" id="PF05954">
    <property type="entry name" value="Phage_GPD"/>
    <property type="match status" value="1"/>
</dbReference>
<keyword evidence="6" id="KW-1185">Reference proteome</keyword>
<protein>
    <submittedName>
        <fullName evidence="5">Type VI secretion system Vgr family protein</fullName>
    </submittedName>
</protein>
<name>A0ABW0RUD7_9BURK</name>
<dbReference type="Proteomes" id="UP001596086">
    <property type="component" value="Unassembled WGS sequence"/>
</dbReference>
<dbReference type="Gene3D" id="2.30.110.50">
    <property type="match status" value="1"/>
</dbReference>
<dbReference type="NCBIfam" id="TIGR01646">
    <property type="entry name" value="vgr_GE"/>
    <property type="match status" value="1"/>
</dbReference>
<dbReference type="Gene3D" id="2.40.50.230">
    <property type="entry name" value="Gp5 N-terminal domain"/>
    <property type="match status" value="1"/>
</dbReference>
<feature type="domain" description="DUF2345" evidence="3">
    <location>
        <begin position="658"/>
        <end position="804"/>
    </location>
</feature>
<dbReference type="EMBL" id="JBHSMZ010000004">
    <property type="protein sequence ID" value="MFC5548434.1"/>
    <property type="molecule type" value="Genomic_DNA"/>
</dbReference>
<dbReference type="SUPFAM" id="SSF69255">
    <property type="entry name" value="gp5 N-terminal domain-like"/>
    <property type="match status" value="1"/>
</dbReference>
<sequence length="938" mass="103359">MGESQAIAAGAARSAFSGESQHKRLMRLDFPRKDGPDAILLPNKLKVTEAVSRCFKILLEVLSDDTQIPLKAMMARMVTISLVREDGSLRYFNGYVTEFRFLRADGGFAFYHMVLEPWLAFTKLRKDNRSFLGKSVIDITELTFAHYRQNDWHPVIVEEYPRLTCANQYDETDYNHLHRRWEELGLHYYYEHRADGHTLFLRDRSTLAQPIDSTGIDDSGEIPFRDKAGSLEDDGIREWIPMRRLGSGQTTLVSFDYKNPVAQRSTAESLNKQGDVYPYEIYEDTGAYGFRTHDNGERLAQQRMGELDANTQTFEARGNDRTAQPGRCFKLADHFSAELRVPKRGEPAKPSIRNRDYLILSVDHEASNNYQAGPGAPSHYENSFRCVRRDIQWRPGRHYNSQPCTCHGIQTAIVVGPAGAEIHTDGYGRVKIQFHWDRLGKRDENSSAWVRVMSPGAGVEFGNIRLPRVGEEVGVVFVNGNIDHPLILGVLYNYTHMPPWQLPEQQALSGLRSRELQAGEASGRGNHLVLDDTPGKIQAQLKSDHQCSQLSLGRITRIEDTSGRRDERGEGWELRTDGHGVARAAQGMLITTEARQAARGPVKDLDETARRLALATEQHQLLAEIAQKNGAQEAGDNQDDVASVLQAQNDAIGGVASKAGSFPELGKPHLVMASPAGIATTTAGDTHIASDRHTAVTTGKSLSLAAGMNFFASVRQAFRLFVQKAGMKMVAAAGDIDVQALSDSIKLLAKLEITHTANRITISAKEEVVINGGGSYAKFTAGGIEHGTNGTFVSHAAHHSLVDAKNMEMAIAMPPVTEVMRKGRAALYIGSHAEAAGRISAGLPFKLFKDGALVEQGQVDDKGNIRFAHELDAAAGYKVEFPTGQSFDIAPSNYAEQHEINAGVGYHGYENPGGFLSEDAVSLDQDRIDANPRSSDRT</sequence>
<dbReference type="Pfam" id="PF13296">
    <property type="entry name" value="T6SS_Vgr"/>
    <property type="match status" value="1"/>
</dbReference>
<evidence type="ECO:0000259" key="2">
    <source>
        <dbReference type="Pfam" id="PF04717"/>
    </source>
</evidence>